<dbReference type="RefSeq" id="WP_266058342.1">
    <property type="nucleotide sequence ID" value="NZ_JAPFQN010000011.1"/>
</dbReference>
<dbReference type="SUPFAM" id="SSF48452">
    <property type="entry name" value="TPR-like"/>
    <property type="match status" value="1"/>
</dbReference>
<evidence type="ECO:0000313" key="3">
    <source>
        <dbReference type="Proteomes" id="UP001209885"/>
    </source>
</evidence>
<proteinExistence type="predicted"/>
<name>A0ABT3RVF2_9BACT</name>
<dbReference type="Proteomes" id="UP001209885">
    <property type="component" value="Unassembled WGS sequence"/>
</dbReference>
<evidence type="ECO:0000256" key="1">
    <source>
        <dbReference type="PROSITE-ProRule" id="PRU00339"/>
    </source>
</evidence>
<dbReference type="EMBL" id="JAPFQN010000011">
    <property type="protein sequence ID" value="MCX2745744.1"/>
    <property type="molecule type" value="Genomic_DNA"/>
</dbReference>
<dbReference type="InterPro" id="IPR011990">
    <property type="entry name" value="TPR-like_helical_dom_sf"/>
</dbReference>
<feature type="repeat" description="TPR" evidence="1">
    <location>
        <begin position="199"/>
        <end position="232"/>
    </location>
</feature>
<evidence type="ECO:0008006" key="4">
    <source>
        <dbReference type="Google" id="ProtNLM"/>
    </source>
</evidence>
<keyword evidence="1" id="KW-0802">TPR repeat</keyword>
<dbReference type="PROSITE" id="PS50005">
    <property type="entry name" value="TPR"/>
    <property type="match status" value="1"/>
</dbReference>
<keyword evidence="3" id="KW-1185">Reference proteome</keyword>
<accession>A0ABT3RVF2</accession>
<organism evidence="2 3">
    <name type="scientific">Mangrovivirga halotolerans</name>
    <dbReference type="NCBI Taxonomy" id="2993936"/>
    <lineage>
        <taxon>Bacteria</taxon>
        <taxon>Pseudomonadati</taxon>
        <taxon>Bacteroidota</taxon>
        <taxon>Cytophagia</taxon>
        <taxon>Cytophagales</taxon>
        <taxon>Mangrovivirgaceae</taxon>
        <taxon>Mangrovivirga</taxon>
    </lineage>
</organism>
<reference evidence="2 3" key="1">
    <citation type="submission" date="2022-11" db="EMBL/GenBank/DDBJ databases">
        <title>The characterization of three novel Bacteroidetes species and genomic analysis of their roles in tidal elemental geochemical cycles.</title>
        <authorList>
            <person name="Ma K."/>
        </authorList>
    </citation>
    <scope>NUCLEOTIDE SEQUENCE [LARGE SCALE GENOMIC DNA]</scope>
    <source>
        <strain evidence="2 3">M17</strain>
    </source>
</reference>
<protein>
    <recommendedName>
        <fullName evidence="4">Tetratricopeptide repeat protein</fullName>
    </recommendedName>
</protein>
<gene>
    <name evidence="2" type="ORF">OO013_17815</name>
</gene>
<dbReference type="Gene3D" id="1.25.40.10">
    <property type="entry name" value="Tetratricopeptide repeat domain"/>
    <property type="match status" value="2"/>
</dbReference>
<evidence type="ECO:0000313" key="2">
    <source>
        <dbReference type="EMBL" id="MCX2745744.1"/>
    </source>
</evidence>
<sequence>MKKLFTLILITGLFFTMDAQQDSTRKEMTPEQKAAQQQMQQMGMAFTQVAASKYQLAKRYNDRNAQKDAIYELISTNPNNINLLDTLALMYFEERNYVSAALVTKDVLQVLPEDKMALEISALSYENLGVINQAVTRYETLYLQNNDPVTLYKIATLNLDLKRYEEFDTNATTLMDNYKDKVLEINDGEGGIQQVTIETAVRYLQGLRYENSGDNEKAKEFYNMALKLNPEFTAAEAALNELK</sequence>
<comment type="caution">
    <text evidence="2">The sequence shown here is derived from an EMBL/GenBank/DDBJ whole genome shotgun (WGS) entry which is preliminary data.</text>
</comment>
<dbReference type="SMART" id="SM00028">
    <property type="entry name" value="TPR"/>
    <property type="match status" value="2"/>
</dbReference>
<dbReference type="InterPro" id="IPR019734">
    <property type="entry name" value="TPR_rpt"/>
</dbReference>